<dbReference type="InterPro" id="IPR013087">
    <property type="entry name" value="Znf_C2H2_type"/>
</dbReference>
<dbReference type="Proteomes" id="UP000245720">
    <property type="component" value="Unassembled WGS sequence"/>
</dbReference>
<dbReference type="PROSITE" id="PS00028">
    <property type="entry name" value="ZINC_FINGER_C2H2_1"/>
    <property type="match status" value="1"/>
</dbReference>
<reference evidence="2 3" key="1">
    <citation type="submission" date="2018-05" db="EMBL/GenBank/DDBJ databases">
        <title>The Hungate 1000. A catalogue of reference genomes from the rumen microbiome.</title>
        <authorList>
            <person name="Kelly W."/>
        </authorList>
    </citation>
    <scope>NUCLEOTIDE SEQUENCE [LARGE SCALE GENOMIC DNA]</scope>
    <source>
        <strain evidence="2 3">SAb67</strain>
    </source>
</reference>
<gene>
    <name evidence="2" type="ORF">IE37_01925</name>
</gene>
<evidence type="ECO:0000313" key="3">
    <source>
        <dbReference type="Proteomes" id="UP000245720"/>
    </source>
</evidence>
<evidence type="ECO:0000313" key="2">
    <source>
        <dbReference type="EMBL" id="PWJ12235.1"/>
    </source>
</evidence>
<sequence length="255" mass="29198">MICRLCGKSFLISEMSEEHYPAHSVGNDDIVKLDLVKMIDSIQSSEISNRVKSGEKLENVIDDVFDNQLSETLYPRGRTARTLCRNCNTFLGKYDEAYLKFFNSDGDPRSIKGFQPITKLQIIKSIFGKFLSIPEALEEDFDFVNFVKDEEQTEYTGIWNIYFVTRDFSSDILGLKDIGTGKAVFEEGVVYELSDDKFIYNLLNFPKHPCFEMTNLFDILKKNYIVVKGTGANGGYHSQILLSRLFQTMNESDDK</sequence>
<organism evidence="2 3">
    <name type="scientific">Ruminococcus flavefaciens</name>
    <dbReference type="NCBI Taxonomy" id="1265"/>
    <lineage>
        <taxon>Bacteria</taxon>
        <taxon>Bacillati</taxon>
        <taxon>Bacillota</taxon>
        <taxon>Clostridia</taxon>
        <taxon>Eubacteriales</taxon>
        <taxon>Oscillospiraceae</taxon>
        <taxon>Ruminococcus</taxon>
    </lineage>
</organism>
<evidence type="ECO:0000259" key="1">
    <source>
        <dbReference type="PROSITE" id="PS00028"/>
    </source>
</evidence>
<feature type="domain" description="C2H2-type" evidence="1">
    <location>
        <begin position="3"/>
        <end position="23"/>
    </location>
</feature>
<dbReference type="RefSeq" id="WP_109726693.1">
    <property type="nucleotide sequence ID" value="NZ_QGDI01000007.1"/>
</dbReference>
<protein>
    <recommendedName>
        <fullName evidence="1">C2H2-type domain-containing protein</fullName>
    </recommendedName>
</protein>
<name>A0A315Y1A9_RUMFL</name>
<dbReference type="OrthoDB" id="2339843at2"/>
<comment type="caution">
    <text evidence="2">The sequence shown here is derived from an EMBL/GenBank/DDBJ whole genome shotgun (WGS) entry which is preliminary data.</text>
</comment>
<proteinExistence type="predicted"/>
<dbReference type="EMBL" id="QGDI01000007">
    <property type="protein sequence ID" value="PWJ12235.1"/>
    <property type="molecule type" value="Genomic_DNA"/>
</dbReference>
<accession>A0A315Y1A9</accession>
<dbReference type="AlphaFoldDB" id="A0A315Y1A9"/>